<organism evidence="2">
    <name type="scientific">uncultured Thermomicrobiales bacterium</name>
    <dbReference type="NCBI Taxonomy" id="1645740"/>
    <lineage>
        <taxon>Bacteria</taxon>
        <taxon>Pseudomonadati</taxon>
        <taxon>Thermomicrobiota</taxon>
        <taxon>Thermomicrobia</taxon>
        <taxon>Thermomicrobiales</taxon>
        <taxon>environmental samples</taxon>
    </lineage>
</organism>
<evidence type="ECO:0000256" key="1">
    <source>
        <dbReference type="SAM" id="MobiDB-lite"/>
    </source>
</evidence>
<proteinExistence type="predicted"/>
<sequence>ERAHSGGRGCLGRHQRRSAGDPGLPGRQRRPPARRADAGLHRLRPKLSDRGRHPEYAGGGRPL</sequence>
<evidence type="ECO:0000313" key="2">
    <source>
        <dbReference type="EMBL" id="CAA9546820.1"/>
    </source>
</evidence>
<feature type="compositionally biased region" description="Basic and acidic residues" evidence="1">
    <location>
        <begin position="34"/>
        <end position="55"/>
    </location>
</feature>
<name>A0A6J4UC66_9BACT</name>
<dbReference type="AlphaFoldDB" id="A0A6J4UC66"/>
<gene>
    <name evidence="2" type="ORF">AVDCRST_MAG73-2496</name>
</gene>
<protein>
    <submittedName>
        <fullName evidence="2">Uncharacterized protein</fullName>
    </submittedName>
</protein>
<reference evidence="2" key="1">
    <citation type="submission" date="2020-02" db="EMBL/GenBank/DDBJ databases">
        <authorList>
            <person name="Meier V. D."/>
        </authorList>
    </citation>
    <scope>NUCLEOTIDE SEQUENCE</scope>
    <source>
        <strain evidence="2">AVDCRST_MAG73</strain>
    </source>
</reference>
<feature type="region of interest" description="Disordered" evidence="1">
    <location>
        <begin position="1"/>
        <end position="63"/>
    </location>
</feature>
<feature type="compositionally biased region" description="Basic residues" evidence="1">
    <location>
        <begin position="1"/>
        <end position="17"/>
    </location>
</feature>
<feature type="non-terminal residue" evidence="2">
    <location>
        <position position="1"/>
    </location>
</feature>
<feature type="non-terminal residue" evidence="2">
    <location>
        <position position="63"/>
    </location>
</feature>
<accession>A0A6J4UC66</accession>
<dbReference type="EMBL" id="CADCWE010000165">
    <property type="protein sequence ID" value="CAA9546820.1"/>
    <property type="molecule type" value="Genomic_DNA"/>
</dbReference>